<gene>
    <name evidence="1" type="primary">oatA_1</name>
    <name evidence="1" type="ORF">NCTC13533_01149</name>
</gene>
<dbReference type="Proteomes" id="UP000255224">
    <property type="component" value="Unassembled WGS sequence"/>
</dbReference>
<dbReference type="PANTHER" id="PTHR23028">
    <property type="entry name" value="ACETYLTRANSFERASE"/>
    <property type="match status" value="1"/>
</dbReference>
<accession>A0A1M7FKX7</accession>
<dbReference type="EMBL" id="UFVQ01000003">
    <property type="protein sequence ID" value="STC93925.1"/>
    <property type="molecule type" value="Genomic_DNA"/>
</dbReference>
<evidence type="ECO:0000313" key="1">
    <source>
        <dbReference type="EMBL" id="STC93925.1"/>
    </source>
</evidence>
<dbReference type="GO" id="GO:0000271">
    <property type="term" value="P:polysaccharide biosynthetic process"/>
    <property type="evidence" value="ECO:0007669"/>
    <property type="project" value="TreeGrafter"/>
</dbReference>
<dbReference type="InterPro" id="IPR050879">
    <property type="entry name" value="Acyltransferase_3"/>
</dbReference>
<sequence length="345" mass="40376">MIAGKAILFFYNMRNEIKSLTGLRGIVALWVTFFHFTYFKSFWIQSVIGKGYVAVDIFFVLSAFLLAVSYSGKFRHLTFDNAATFYKKRINRIYPVYFFSIVFIVLFIAKDPSWSEFLINAGLLQCFFNPNYSFNEVYWSLSTEWMCYLMFPFMLWAIIRYKINSWILIASGLFLRGIISYLPDMYFDHSPLTINRSSQYLDIVFGVNSLVRTVSSYCIGIGIAFLPEIKMKKSNFYVYGAVILFLALLYTGRGIFFIPLLSAMIIKHLYSEKESLVKKFLETKVVYFLGNISYSLYIIHYIVKKQNIVVVDSYHINNFLLIGFSIVLSYFSYLWIEKKVKIFKA</sequence>
<dbReference type="GO" id="GO:0016747">
    <property type="term" value="F:acyltransferase activity, transferring groups other than amino-acyl groups"/>
    <property type="evidence" value="ECO:0007669"/>
    <property type="project" value="InterPro"/>
</dbReference>
<keyword evidence="1" id="KW-0012">Acyltransferase</keyword>
<dbReference type="PANTHER" id="PTHR23028:SF53">
    <property type="entry name" value="ACYL_TRANSF_3 DOMAIN-CONTAINING PROTEIN"/>
    <property type="match status" value="1"/>
</dbReference>
<accession>A0A376DQT3</accession>
<evidence type="ECO:0000313" key="2">
    <source>
        <dbReference type="Proteomes" id="UP000255224"/>
    </source>
</evidence>
<name>A0A1M7FKX7_CHRCU</name>
<dbReference type="AlphaFoldDB" id="A0A1M7FKX7"/>
<dbReference type="GO" id="GO:0016020">
    <property type="term" value="C:membrane"/>
    <property type="evidence" value="ECO:0007669"/>
    <property type="project" value="TreeGrafter"/>
</dbReference>
<dbReference type="Pfam" id="PF01757">
    <property type="entry name" value="Acyl_transf_3"/>
    <property type="match status" value="1"/>
</dbReference>
<protein>
    <submittedName>
        <fullName evidence="1">O-acetyltransferase OatA</fullName>
        <ecNumber evidence="1">2.3.1.-</ecNumber>
    </submittedName>
</protein>
<organism evidence="1 2">
    <name type="scientific">Chryseobacterium carnipullorum</name>
    <dbReference type="NCBI Taxonomy" id="1124835"/>
    <lineage>
        <taxon>Bacteria</taxon>
        <taxon>Pseudomonadati</taxon>
        <taxon>Bacteroidota</taxon>
        <taxon>Flavobacteriia</taxon>
        <taxon>Flavobacteriales</taxon>
        <taxon>Weeksellaceae</taxon>
        <taxon>Chryseobacterium group</taxon>
        <taxon>Chryseobacterium</taxon>
    </lineage>
</organism>
<dbReference type="InterPro" id="IPR002656">
    <property type="entry name" value="Acyl_transf_3_dom"/>
</dbReference>
<dbReference type="STRING" id="297244.SAMN05421639_1011091"/>
<proteinExistence type="predicted"/>
<dbReference type="EC" id="2.3.1.-" evidence="1"/>
<reference evidence="1 2" key="1">
    <citation type="submission" date="2018-06" db="EMBL/GenBank/DDBJ databases">
        <authorList>
            <consortium name="Pathogen Informatics"/>
            <person name="Doyle S."/>
        </authorList>
    </citation>
    <scope>NUCLEOTIDE SEQUENCE [LARGE SCALE GENOMIC DNA]</scope>
    <source>
        <strain evidence="1 2">NCTC13533</strain>
    </source>
</reference>
<keyword evidence="1" id="KW-0808">Transferase</keyword>